<evidence type="ECO:0000313" key="9">
    <source>
        <dbReference type="EMBL" id="CUS07131.1"/>
    </source>
</evidence>
<reference evidence="9" key="1">
    <citation type="submission" date="2015-10" db="EMBL/GenBank/DDBJ databases">
        <authorList>
            <person name="Regsiter A."/>
            <person name="william w."/>
        </authorList>
    </citation>
    <scope>NUCLEOTIDE SEQUENCE</scope>
    <source>
        <strain evidence="9">Montdore</strain>
    </source>
</reference>
<proteinExistence type="predicted"/>
<dbReference type="GO" id="GO:0005886">
    <property type="term" value="C:plasma membrane"/>
    <property type="evidence" value="ECO:0007669"/>
    <property type="project" value="UniProtKB-SubCell"/>
</dbReference>
<name>A0A292PK22_9PEZI</name>
<dbReference type="EMBL" id="LN891246">
    <property type="protein sequence ID" value="CUS07131.1"/>
    <property type="molecule type" value="Genomic_DNA"/>
</dbReference>
<sequence>MFTPVESSFGAFLLHLSTTHLLLGNGRVLGASGILGSAFWKPDENNIPLLAGMGISALGTQYFDAWWKPTYAGAPEVFGKWTWVVCGLLVGVGTKYSSGCTSGHMLCGIPLGRLRSVVAAVTFSATCLVTATAVGAYTESPCGSTPCYTLTYPAPTRIKQLVAITAAATAITRISLPILRKLPRRTAEIITSLWSGALFSLGLMIAGMANPTKPLGFYSMITDGGKRWDPSFLMIPIFALLPNFLIWRRIVGKTDAAPRGGWKVPTKKEIDSKLIAGSAVFGIGWGLLGVCPGPGIVGGFLGGWRGASWVLGFVLGRY</sequence>
<feature type="transmembrane region" description="Helical" evidence="8">
    <location>
        <begin position="231"/>
        <end position="251"/>
    </location>
</feature>
<evidence type="ECO:0000313" key="10">
    <source>
        <dbReference type="Proteomes" id="UP001412239"/>
    </source>
</evidence>
<dbReference type="PANTHER" id="PTHR30574">
    <property type="entry name" value="INNER MEMBRANE PROTEIN YEDE"/>
    <property type="match status" value="1"/>
</dbReference>
<keyword evidence="10" id="KW-1185">Reference proteome</keyword>
<dbReference type="AlphaFoldDB" id="A0A292PK22"/>
<evidence type="ECO:0000256" key="4">
    <source>
        <dbReference type="ARBA" id="ARBA00022519"/>
    </source>
</evidence>
<evidence type="ECO:0000256" key="6">
    <source>
        <dbReference type="ARBA" id="ARBA00022989"/>
    </source>
</evidence>
<organism evidence="9 10">
    <name type="scientific">Tuber aestivum</name>
    <name type="common">summer truffle</name>
    <dbReference type="NCBI Taxonomy" id="59557"/>
    <lineage>
        <taxon>Eukaryota</taxon>
        <taxon>Fungi</taxon>
        <taxon>Dikarya</taxon>
        <taxon>Ascomycota</taxon>
        <taxon>Pezizomycotina</taxon>
        <taxon>Pezizomycetes</taxon>
        <taxon>Pezizales</taxon>
        <taxon>Tuberaceae</taxon>
        <taxon>Tuber</taxon>
    </lineage>
</organism>
<dbReference type="InterPro" id="IPR007272">
    <property type="entry name" value="Sulf_transp_TsuA/YedE"/>
</dbReference>
<evidence type="ECO:0000256" key="8">
    <source>
        <dbReference type="SAM" id="Phobius"/>
    </source>
</evidence>
<gene>
    <name evidence="9" type="ORF">GSTUAT00008785001</name>
</gene>
<feature type="transmembrane region" description="Helical" evidence="8">
    <location>
        <begin position="272"/>
        <end position="290"/>
    </location>
</feature>
<keyword evidence="7 8" id="KW-0472">Membrane</keyword>
<dbReference type="InterPro" id="IPR046513">
    <property type="entry name" value="DUF6691"/>
</dbReference>
<accession>A0A292PK22</accession>
<keyword evidence="5 8" id="KW-0812">Transmembrane</keyword>
<evidence type="ECO:0000256" key="5">
    <source>
        <dbReference type="ARBA" id="ARBA00022692"/>
    </source>
</evidence>
<comment type="subcellular location">
    <subcellularLocation>
        <location evidence="1">Cell inner membrane</location>
        <topology evidence="1">Multi-pass membrane protein</topology>
    </subcellularLocation>
</comment>
<keyword evidence="6 8" id="KW-1133">Transmembrane helix</keyword>
<keyword evidence="3" id="KW-1003">Cell membrane</keyword>
<dbReference type="Pfam" id="PF20398">
    <property type="entry name" value="DUF6691"/>
    <property type="match status" value="1"/>
</dbReference>
<evidence type="ECO:0008006" key="11">
    <source>
        <dbReference type="Google" id="ProtNLM"/>
    </source>
</evidence>
<keyword evidence="4" id="KW-0997">Cell inner membrane</keyword>
<dbReference type="PANTHER" id="PTHR30574:SF1">
    <property type="entry name" value="SULPHUR TRANSPORT DOMAIN-CONTAINING PROTEIN"/>
    <property type="match status" value="1"/>
</dbReference>
<evidence type="ECO:0000256" key="3">
    <source>
        <dbReference type="ARBA" id="ARBA00022475"/>
    </source>
</evidence>
<keyword evidence="2" id="KW-0813">Transport</keyword>
<protein>
    <recommendedName>
        <fullName evidence="11">Sulphur transport domain-containing protein</fullName>
    </recommendedName>
</protein>
<dbReference type="Proteomes" id="UP001412239">
    <property type="component" value="Unassembled WGS sequence"/>
</dbReference>
<feature type="transmembrane region" description="Helical" evidence="8">
    <location>
        <begin position="191"/>
        <end position="211"/>
    </location>
</feature>
<evidence type="ECO:0000256" key="1">
    <source>
        <dbReference type="ARBA" id="ARBA00004429"/>
    </source>
</evidence>
<evidence type="ECO:0000256" key="7">
    <source>
        <dbReference type="ARBA" id="ARBA00023136"/>
    </source>
</evidence>
<evidence type="ECO:0000256" key="2">
    <source>
        <dbReference type="ARBA" id="ARBA00022448"/>
    </source>
</evidence>
<feature type="transmembrane region" description="Helical" evidence="8">
    <location>
        <begin position="117"/>
        <end position="138"/>
    </location>
</feature>